<dbReference type="RefSeq" id="XP_005096068.1">
    <property type="nucleotide sequence ID" value="XM_005096011.3"/>
</dbReference>
<dbReference type="RefSeq" id="XP_005096064.1">
    <property type="nucleotide sequence ID" value="XM_005096007.3"/>
</dbReference>
<gene>
    <name evidence="3 4 5 6 7 8" type="primary">LOC101852617</name>
</gene>
<sequence>MSTCASIHTPHCKLDPSIEQSEVEMKGANRPCKSILKASSISFPEENGCDYSDCSGVGDLSNGDSIEDECRREGDSSTVVSMLEAKRDQPMTWCLSEFDNSYEPSLAPKEEPQTYTSVIDGCGDILCQFQLQRSQVSEQSGGLNDGVGCADEKPDCGGIVSRVGSKSYIPVSSGVDELEERRGSSSFCDGEKVVKLYLCDENSNASCPLVEVRKTKVSFAEPTILEVCYEEGVPPSYKSTLAHEVTLEQRLKMLPKALVVLPFTLVRKKLSRKQIMQLGAMMALGFVLVGGILVWVFSPAIFG</sequence>
<accession>A0ABM0JKU0</accession>
<dbReference type="RefSeq" id="XP_005096066.1">
    <property type="nucleotide sequence ID" value="XM_005096009.3"/>
</dbReference>
<reference evidence="3 4" key="1">
    <citation type="submission" date="2025-05" db="UniProtKB">
        <authorList>
            <consortium name="RefSeq"/>
        </authorList>
    </citation>
    <scope>IDENTIFICATION</scope>
</reference>
<dbReference type="RefSeq" id="XP_005096065.1">
    <property type="nucleotide sequence ID" value="XM_005096008.3"/>
</dbReference>
<protein>
    <submittedName>
        <fullName evidence="3 4">Uncharacterized protein LOC101852617</fullName>
    </submittedName>
</protein>
<evidence type="ECO:0000256" key="1">
    <source>
        <dbReference type="SAM" id="Phobius"/>
    </source>
</evidence>
<evidence type="ECO:0000313" key="5">
    <source>
        <dbReference type="RefSeq" id="XP_005096066.1"/>
    </source>
</evidence>
<dbReference type="RefSeq" id="XP_005096067.1">
    <property type="nucleotide sequence ID" value="XM_005096010.3"/>
</dbReference>
<feature type="transmembrane region" description="Helical" evidence="1">
    <location>
        <begin position="275"/>
        <end position="297"/>
    </location>
</feature>
<evidence type="ECO:0000313" key="3">
    <source>
        <dbReference type="RefSeq" id="XP_005096064.1"/>
    </source>
</evidence>
<evidence type="ECO:0000313" key="7">
    <source>
        <dbReference type="RefSeq" id="XP_005096068.1"/>
    </source>
</evidence>
<evidence type="ECO:0000313" key="4">
    <source>
        <dbReference type="RefSeq" id="XP_005096065.1"/>
    </source>
</evidence>
<proteinExistence type="predicted"/>
<evidence type="ECO:0000313" key="8">
    <source>
        <dbReference type="RefSeq" id="XP_005096069.1"/>
    </source>
</evidence>
<keyword evidence="2" id="KW-1185">Reference proteome</keyword>
<keyword evidence="1" id="KW-0472">Membrane</keyword>
<dbReference type="Proteomes" id="UP000694888">
    <property type="component" value="Unplaced"/>
</dbReference>
<evidence type="ECO:0000313" key="2">
    <source>
        <dbReference type="Proteomes" id="UP000694888"/>
    </source>
</evidence>
<dbReference type="GeneID" id="101852617"/>
<keyword evidence="1" id="KW-0812">Transmembrane</keyword>
<keyword evidence="1" id="KW-1133">Transmembrane helix</keyword>
<evidence type="ECO:0000313" key="6">
    <source>
        <dbReference type="RefSeq" id="XP_005096067.1"/>
    </source>
</evidence>
<organism evidence="2 3">
    <name type="scientific">Aplysia californica</name>
    <name type="common">California sea hare</name>
    <dbReference type="NCBI Taxonomy" id="6500"/>
    <lineage>
        <taxon>Eukaryota</taxon>
        <taxon>Metazoa</taxon>
        <taxon>Spiralia</taxon>
        <taxon>Lophotrochozoa</taxon>
        <taxon>Mollusca</taxon>
        <taxon>Gastropoda</taxon>
        <taxon>Heterobranchia</taxon>
        <taxon>Euthyneura</taxon>
        <taxon>Tectipleura</taxon>
        <taxon>Aplysiida</taxon>
        <taxon>Aplysioidea</taxon>
        <taxon>Aplysiidae</taxon>
        <taxon>Aplysia</taxon>
    </lineage>
</organism>
<name>A0ABM0JKU0_APLCA</name>
<dbReference type="RefSeq" id="XP_005096069.1">
    <property type="nucleotide sequence ID" value="XM_005096012.3"/>
</dbReference>